<dbReference type="AlphaFoldDB" id="A0A8T2R3P1"/>
<dbReference type="InterPro" id="IPR013785">
    <property type="entry name" value="Aldolase_TIM"/>
</dbReference>
<dbReference type="OrthoDB" id="1663137at2759"/>
<comment type="cofactor">
    <cofactor evidence="1">
        <name>FMN</name>
        <dbReference type="ChEBI" id="CHEBI:58210"/>
    </cofactor>
</comment>
<keyword evidence="9" id="KW-1185">Reference proteome</keyword>
<dbReference type="Gene3D" id="3.20.20.70">
    <property type="entry name" value="Aldolase class I"/>
    <property type="match status" value="1"/>
</dbReference>
<evidence type="ECO:0000256" key="2">
    <source>
        <dbReference type="ARBA" id="ARBA00005979"/>
    </source>
</evidence>
<protein>
    <recommendedName>
        <fullName evidence="7">NADH:flavin oxidoreductase/NADH oxidase N-terminal domain-containing protein</fullName>
    </recommendedName>
</protein>
<evidence type="ECO:0000256" key="3">
    <source>
        <dbReference type="ARBA" id="ARBA00022630"/>
    </source>
</evidence>
<evidence type="ECO:0000256" key="1">
    <source>
        <dbReference type="ARBA" id="ARBA00001917"/>
    </source>
</evidence>
<dbReference type="GO" id="GO:0010181">
    <property type="term" value="F:FMN binding"/>
    <property type="evidence" value="ECO:0007669"/>
    <property type="project" value="InterPro"/>
</dbReference>
<dbReference type="Pfam" id="PF00724">
    <property type="entry name" value="Oxidored_FMN"/>
    <property type="match status" value="1"/>
</dbReference>
<keyword evidence="3" id="KW-0285">Flavoprotein</keyword>
<keyword evidence="6" id="KW-0560">Oxidoreductase</keyword>
<comment type="caution">
    <text evidence="8">The sequence shown here is derived from an EMBL/GenBank/DDBJ whole genome shotgun (WGS) entry which is preliminary data.</text>
</comment>
<evidence type="ECO:0000256" key="6">
    <source>
        <dbReference type="ARBA" id="ARBA00023002"/>
    </source>
</evidence>
<dbReference type="InterPro" id="IPR001155">
    <property type="entry name" value="OxRdtase_FMN_N"/>
</dbReference>
<evidence type="ECO:0000259" key="7">
    <source>
        <dbReference type="Pfam" id="PF00724"/>
    </source>
</evidence>
<dbReference type="SUPFAM" id="SSF51395">
    <property type="entry name" value="FMN-linked oxidoreductases"/>
    <property type="match status" value="1"/>
</dbReference>
<proteinExistence type="inferred from homology"/>
<evidence type="ECO:0000256" key="5">
    <source>
        <dbReference type="ARBA" id="ARBA00022857"/>
    </source>
</evidence>
<dbReference type="InterPro" id="IPR045247">
    <property type="entry name" value="Oye-like"/>
</dbReference>
<dbReference type="CDD" id="cd02933">
    <property type="entry name" value="OYE_like_FMN"/>
    <property type="match status" value="1"/>
</dbReference>
<sequence>MRRSSTSRSSQNILCNLLAPLDIGHIKLSCRVVLAPVTRCRALNYVPQPAQVEFYSERATRGGLLITEAVAVSQAGIGFPHSPGIWSSEQVEAWRKVVEAVHKKGGIIFCQLWHVGRASHTYYQPEGYTPVSSTAQALPKQFSIRLPGGVMTEYSHPRALATEEVPLIVDQFRRAAIHARQAGFDGVEIHGAHGYLLDQFFKDGINDREDKYGGSIENRCRLAMEVIEAVSTEMGQERTAMRISPVIDHLGATDSNPHALFLHLISQLNKKNLAYLHMTEPRFNNKGARGLTDTTENCSKFREAYNGVTMLSGGFTRASGMQAVHTGAADMVSYGRLFISNPDLPLRFAINSKLNAYDHSTFYTHDQFVGYLDYPKLSSEEIKQALSEHRKTTDSAIHMDELISIETSSPVCAQALRIPRPC</sequence>
<dbReference type="GO" id="GO:0005829">
    <property type="term" value="C:cytosol"/>
    <property type="evidence" value="ECO:0007669"/>
    <property type="project" value="UniProtKB-ARBA"/>
</dbReference>
<dbReference type="EMBL" id="CM035435">
    <property type="protein sequence ID" value="KAH7290215.1"/>
    <property type="molecule type" value="Genomic_DNA"/>
</dbReference>
<keyword evidence="4" id="KW-0288">FMN</keyword>
<gene>
    <name evidence="8" type="ORF">KP509_30G036700</name>
</gene>
<dbReference type="GO" id="GO:0016628">
    <property type="term" value="F:oxidoreductase activity, acting on the CH-CH group of donors, NAD or NADP as acceptor"/>
    <property type="evidence" value="ECO:0007669"/>
    <property type="project" value="UniProtKB-ARBA"/>
</dbReference>
<feature type="domain" description="NADH:flavin oxidoreductase/NADH oxidase N-terminal" evidence="7">
    <location>
        <begin position="17"/>
        <end position="350"/>
    </location>
</feature>
<dbReference type="PANTHER" id="PTHR22893:SF112">
    <property type="entry name" value="12-OXOPHYTODIENOATE REDUCTASE 3"/>
    <property type="match status" value="1"/>
</dbReference>
<dbReference type="FunFam" id="3.20.20.70:FF:000059">
    <property type="entry name" value="N-ethylmaleimide reductase, FMN-linked"/>
    <property type="match status" value="1"/>
</dbReference>
<accession>A0A8T2R3P1</accession>
<dbReference type="PANTHER" id="PTHR22893">
    <property type="entry name" value="NADH OXIDOREDUCTASE-RELATED"/>
    <property type="match status" value="1"/>
</dbReference>
<reference evidence="8" key="1">
    <citation type="submission" date="2021-08" db="EMBL/GenBank/DDBJ databases">
        <title>WGS assembly of Ceratopteris richardii.</title>
        <authorList>
            <person name="Marchant D.B."/>
            <person name="Chen G."/>
            <person name="Jenkins J."/>
            <person name="Shu S."/>
            <person name="Leebens-Mack J."/>
            <person name="Grimwood J."/>
            <person name="Schmutz J."/>
            <person name="Soltis P."/>
            <person name="Soltis D."/>
            <person name="Chen Z.-H."/>
        </authorList>
    </citation>
    <scope>NUCLEOTIDE SEQUENCE</scope>
    <source>
        <strain evidence="8">Whitten #5841</strain>
        <tissue evidence="8">Leaf</tissue>
    </source>
</reference>
<evidence type="ECO:0000256" key="4">
    <source>
        <dbReference type="ARBA" id="ARBA00022643"/>
    </source>
</evidence>
<name>A0A8T2R3P1_CERRI</name>
<dbReference type="OMA" id="YLQLMAF"/>
<evidence type="ECO:0000313" key="9">
    <source>
        <dbReference type="Proteomes" id="UP000825935"/>
    </source>
</evidence>
<evidence type="ECO:0000313" key="8">
    <source>
        <dbReference type="EMBL" id="KAH7290215.1"/>
    </source>
</evidence>
<comment type="similarity">
    <text evidence="2">Belongs to the NADH:flavin oxidoreductase/NADH oxidase family.</text>
</comment>
<dbReference type="Proteomes" id="UP000825935">
    <property type="component" value="Chromosome 30"/>
</dbReference>
<organism evidence="8 9">
    <name type="scientific">Ceratopteris richardii</name>
    <name type="common">Triangle waterfern</name>
    <dbReference type="NCBI Taxonomy" id="49495"/>
    <lineage>
        <taxon>Eukaryota</taxon>
        <taxon>Viridiplantae</taxon>
        <taxon>Streptophyta</taxon>
        <taxon>Embryophyta</taxon>
        <taxon>Tracheophyta</taxon>
        <taxon>Polypodiopsida</taxon>
        <taxon>Polypodiidae</taxon>
        <taxon>Polypodiales</taxon>
        <taxon>Pteridineae</taxon>
        <taxon>Pteridaceae</taxon>
        <taxon>Parkerioideae</taxon>
        <taxon>Ceratopteris</taxon>
    </lineage>
</organism>
<keyword evidence="5" id="KW-0521">NADP</keyword>